<dbReference type="PANTHER" id="PTHR43133:SF50">
    <property type="entry name" value="ECF RNA POLYMERASE SIGMA FACTOR SIGM"/>
    <property type="match status" value="1"/>
</dbReference>
<keyword evidence="5" id="KW-0804">Transcription</keyword>
<evidence type="ECO:0000256" key="1">
    <source>
        <dbReference type="ARBA" id="ARBA00010641"/>
    </source>
</evidence>
<evidence type="ECO:0000256" key="5">
    <source>
        <dbReference type="ARBA" id="ARBA00023163"/>
    </source>
</evidence>
<dbReference type="PANTHER" id="PTHR43133">
    <property type="entry name" value="RNA POLYMERASE ECF-TYPE SIGMA FACTO"/>
    <property type="match status" value="1"/>
</dbReference>
<accession>A0ABN6C876</accession>
<evidence type="ECO:0000256" key="3">
    <source>
        <dbReference type="ARBA" id="ARBA00023082"/>
    </source>
</evidence>
<gene>
    <name evidence="8" type="ORF">Aiant_20890</name>
</gene>
<dbReference type="InterPro" id="IPR036388">
    <property type="entry name" value="WH-like_DNA-bd_sf"/>
</dbReference>
<name>A0ABN6C876_9ACTN</name>
<dbReference type="NCBIfam" id="TIGR02937">
    <property type="entry name" value="sigma70-ECF"/>
    <property type="match status" value="1"/>
</dbReference>
<dbReference type="Pfam" id="PF08281">
    <property type="entry name" value="Sigma70_r4_2"/>
    <property type="match status" value="1"/>
</dbReference>
<dbReference type="Gene3D" id="1.10.1740.10">
    <property type="match status" value="1"/>
</dbReference>
<dbReference type="Pfam" id="PF04542">
    <property type="entry name" value="Sigma70_r2"/>
    <property type="match status" value="1"/>
</dbReference>
<evidence type="ECO:0000313" key="9">
    <source>
        <dbReference type="Proteomes" id="UP000676967"/>
    </source>
</evidence>
<keyword evidence="4" id="KW-0238">DNA-binding</keyword>
<dbReference type="InterPro" id="IPR013325">
    <property type="entry name" value="RNA_pol_sigma_r2"/>
</dbReference>
<keyword evidence="3" id="KW-0731">Sigma factor</keyword>
<evidence type="ECO:0000313" key="8">
    <source>
        <dbReference type="EMBL" id="BCJ41432.1"/>
    </source>
</evidence>
<dbReference type="CDD" id="cd06171">
    <property type="entry name" value="Sigma70_r4"/>
    <property type="match status" value="1"/>
</dbReference>
<sequence>MVELRQARDVDRDGPADRDFDSFYAAHFQSLTIQLYAYTGDLLNAQDAVQEAFLRAPARWNRTSVLDDPLAWVRRVAWNLATSQWRRARTAALFLRRHRLETVPAPGPDRVALTAALATLPAQHRRVVVLHYLADQSVRDIADQIGVPEGTVKAWLHRGRTALATRLAEKEDEK</sequence>
<dbReference type="EMBL" id="AP023356">
    <property type="protein sequence ID" value="BCJ41432.1"/>
    <property type="molecule type" value="Genomic_DNA"/>
</dbReference>
<feature type="domain" description="RNA polymerase sigma factor 70 region 4 type 2" evidence="7">
    <location>
        <begin position="111"/>
        <end position="163"/>
    </location>
</feature>
<keyword evidence="2" id="KW-0805">Transcription regulation</keyword>
<comment type="similarity">
    <text evidence="1">Belongs to the sigma-70 factor family. ECF subfamily.</text>
</comment>
<organism evidence="8 9">
    <name type="scientific">Actinoplanes ianthinogenes</name>
    <dbReference type="NCBI Taxonomy" id="122358"/>
    <lineage>
        <taxon>Bacteria</taxon>
        <taxon>Bacillati</taxon>
        <taxon>Actinomycetota</taxon>
        <taxon>Actinomycetes</taxon>
        <taxon>Micromonosporales</taxon>
        <taxon>Micromonosporaceae</taxon>
        <taxon>Actinoplanes</taxon>
    </lineage>
</organism>
<feature type="domain" description="RNA polymerase sigma-70 region 2" evidence="6">
    <location>
        <begin position="27"/>
        <end position="89"/>
    </location>
</feature>
<dbReference type="SUPFAM" id="SSF88659">
    <property type="entry name" value="Sigma3 and sigma4 domains of RNA polymerase sigma factors"/>
    <property type="match status" value="1"/>
</dbReference>
<dbReference type="InterPro" id="IPR013249">
    <property type="entry name" value="RNA_pol_sigma70_r4_t2"/>
</dbReference>
<dbReference type="InterPro" id="IPR039425">
    <property type="entry name" value="RNA_pol_sigma-70-like"/>
</dbReference>
<protein>
    <submittedName>
        <fullName evidence="8">RNA polymerase sigma factor</fullName>
    </submittedName>
</protein>
<dbReference type="SUPFAM" id="SSF88946">
    <property type="entry name" value="Sigma2 domain of RNA polymerase sigma factors"/>
    <property type="match status" value="1"/>
</dbReference>
<dbReference type="InterPro" id="IPR013324">
    <property type="entry name" value="RNA_pol_sigma_r3/r4-like"/>
</dbReference>
<reference evidence="8 9" key="1">
    <citation type="submission" date="2020-08" db="EMBL/GenBank/DDBJ databases">
        <title>Whole genome shotgun sequence of Actinoplanes ianthinogenes NBRC 13996.</title>
        <authorList>
            <person name="Komaki H."/>
            <person name="Tamura T."/>
        </authorList>
    </citation>
    <scope>NUCLEOTIDE SEQUENCE [LARGE SCALE GENOMIC DNA]</scope>
    <source>
        <strain evidence="8 9">NBRC 13996</strain>
    </source>
</reference>
<keyword evidence="9" id="KW-1185">Reference proteome</keyword>
<dbReference type="InterPro" id="IPR007627">
    <property type="entry name" value="RNA_pol_sigma70_r2"/>
</dbReference>
<dbReference type="InterPro" id="IPR014284">
    <property type="entry name" value="RNA_pol_sigma-70_dom"/>
</dbReference>
<proteinExistence type="inferred from homology"/>
<evidence type="ECO:0000259" key="7">
    <source>
        <dbReference type="Pfam" id="PF08281"/>
    </source>
</evidence>
<dbReference type="Proteomes" id="UP000676967">
    <property type="component" value="Chromosome"/>
</dbReference>
<dbReference type="RefSeq" id="WP_189333420.1">
    <property type="nucleotide sequence ID" value="NZ_AP023356.1"/>
</dbReference>
<evidence type="ECO:0000259" key="6">
    <source>
        <dbReference type="Pfam" id="PF04542"/>
    </source>
</evidence>
<evidence type="ECO:0000256" key="4">
    <source>
        <dbReference type="ARBA" id="ARBA00023125"/>
    </source>
</evidence>
<evidence type="ECO:0000256" key="2">
    <source>
        <dbReference type="ARBA" id="ARBA00023015"/>
    </source>
</evidence>
<dbReference type="Gene3D" id="1.10.10.10">
    <property type="entry name" value="Winged helix-like DNA-binding domain superfamily/Winged helix DNA-binding domain"/>
    <property type="match status" value="1"/>
</dbReference>